<dbReference type="EMBL" id="LAZR01001409">
    <property type="protein sequence ID" value="KKN45154.1"/>
    <property type="molecule type" value="Genomic_DNA"/>
</dbReference>
<protein>
    <submittedName>
        <fullName evidence="1">Uncharacterized protein</fullName>
    </submittedName>
</protein>
<reference evidence="1" key="1">
    <citation type="journal article" date="2015" name="Nature">
        <title>Complex archaea that bridge the gap between prokaryotes and eukaryotes.</title>
        <authorList>
            <person name="Spang A."/>
            <person name="Saw J.H."/>
            <person name="Jorgensen S.L."/>
            <person name="Zaremba-Niedzwiedzka K."/>
            <person name="Martijn J."/>
            <person name="Lind A.E."/>
            <person name="van Eijk R."/>
            <person name="Schleper C."/>
            <person name="Guy L."/>
            <person name="Ettema T.J."/>
        </authorList>
    </citation>
    <scope>NUCLEOTIDE SEQUENCE</scope>
</reference>
<evidence type="ECO:0000313" key="1">
    <source>
        <dbReference type="EMBL" id="KKN45154.1"/>
    </source>
</evidence>
<name>A0A0F9QRQ6_9ZZZZ</name>
<accession>A0A0F9QRQ6</accession>
<organism evidence="1">
    <name type="scientific">marine sediment metagenome</name>
    <dbReference type="NCBI Taxonomy" id="412755"/>
    <lineage>
        <taxon>unclassified sequences</taxon>
        <taxon>metagenomes</taxon>
        <taxon>ecological metagenomes</taxon>
    </lineage>
</organism>
<dbReference type="AlphaFoldDB" id="A0A0F9QRQ6"/>
<comment type="caution">
    <text evidence="1">The sequence shown here is derived from an EMBL/GenBank/DDBJ whole genome shotgun (WGS) entry which is preliminary data.</text>
</comment>
<proteinExistence type="predicted"/>
<sequence>MANAKKKNGTALAKIGDQEFAILKVGMAGMLESLRENIGDESLAPFELDRVKIPAGGTQAWTIPTVDGEIVAKDFTGVIVYHKLGRVYWRESIDDGGGNTPPDCCSDDNVTGIGEPGGECNKCPFAQFGSSNKGKGQACKQVKLLFVVRETALLPIVVSLPPTSLKPAKQYMLRLASNALPYYSVLTRFGLEKAINGSGVDYSRAVLSLAERLNPEQAAQFKKLSQELKPQLDAVRVDQENPASTEAG</sequence>
<gene>
    <name evidence="1" type="ORF">LCGC14_0686070</name>
</gene>